<dbReference type="OrthoDB" id="7253051at2"/>
<comment type="caution">
    <text evidence="1">The sequence shown here is derived from an EMBL/GenBank/DDBJ whole genome shotgun (WGS) entry which is preliminary data.</text>
</comment>
<name>A0A5M6II41_9PROT</name>
<dbReference type="AlphaFoldDB" id="A0A5M6II41"/>
<reference evidence="1 2" key="1">
    <citation type="submission" date="2019-09" db="EMBL/GenBank/DDBJ databases">
        <title>Genome sequence of Rhodovastum atsumiense, a diverse member of the Acetobacteraceae family of non-sulfur purple photosynthetic bacteria.</title>
        <authorList>
            <person name="Meyer T."/>
            <person name="Kyndt J."/>
        </authorList>
    </citation>
    <scope>NUCLEOTIDE SEQUENCE [LARGE SCALE GENOMIC DNA]</scope>
    <source>
        <strain evidence="1 2">DSM 21279</strain>
    </source>
</reference>
<dbReference type="Proteomes" id="UP000325255">
    <property type="component" value="Unassembled WGS sequence"/>
</dbReference>
<keyword evidence="2" id="KW-1185">Reference proteome</keyword>
<dbReference type="RefSeq" id="WP_150045816.1">
    <property type="nucleotide sequence ID" value="NZ_OW485607.1"/>
</dbReference>
<evidence type="ECO:0000313" key="2">
    <source>
        <dbReference type="Proteomes" id="UP000325255"/>
    </source>
</evidence>
<gene>
    <name evidence="1" type="ORF">F1189_31525</name>
</gene>
<dbReference type="EMBL" id="VWPK01000129">
    <property type="protein sequence ID" value="KAA5607931.1"/>
    <property type="molecule type" value="Genomic_DNA"/>
</dbReference>
<sequence>MQDFAARAQAPDPGAEAPIVKALAFADNSKRKTKDGTETMRSLWRLHIRPNGGHGNIAASVGLCLERSIIGMGWAAPNEAVTRSADLEWYKAAAARQYPDSTAWHSVWTFAADPQLGDLVWFRDLEGHFFLAEITGPWQYAYEDDEAIGADIVNFRPARIIPVGLADAVPGKIIACFRPPITFMPIRSPGMLAFSEQLAGLPVSGDAGRDVFEFMSDADLENLVFVYLQFLGWYVLPGTRTATTAHYEFVLVNRESGERAVVQVKSGHTWIDAARYAGAEKAFLFAACDHYGTNPPPNVVIITRPELEDFMLSQPHLLPRAVSHWMAIAGLAPVGGTP</sequence>
<protein>
    <submittedName>
        <fullName evidence="1">Uncharacterized protein</fullName>
    </submittedName>
</protein>
<evidence type="ECO:0000313" key="1">
    <source>
        <dbReference type="EMBL" id="KAA5607931.1"/>
    </source>
</evidence>
<organism evidence="1 2">
    <name type="scientific">Rhodovastum atsumiense</name>
    <dbReference type="NCBI Taxonomy" id="504468"/>
    <lineage>
        <taxon>Bacteria</taxon>
        <taxon>Pseudomonadati</taxon>
        <taxon>Pseudomonadota</taxon>
        <taxon>Alphaproteobacteria</taxon>
        <taxon>Acetobacterales</taxon>
        <taxon>Acetobacteraceae</taxon>
        <taxon>Rhodovastum</taxon>
    </lineage>
</organism>
<proteinExistence type="predicted"/>
<accession>A0A5M6II41</accession>